<dbReference type="Pfam" id="PF24993">
    <property type="entry name" value="GNC1_N"/>
    <property type="match status" value="1"/>
</dbReference>
<protein>
    <submittedName>
        <fullName evidence="8">Protein ILITYHIA</fullName>
    </submittedName>
</protein>
<accession>A0A6J1CTL0</accession>
<evidence type="ECO:0000256" key="2">
    <source>
        <dbReference type="ARBA" id="ARBA00022553"/>
    </source>
</evidence>
<dbReference type="InterPro" id="IPR016024">
    <property type="entry name" value="ARM-type_fold"/>
</dbReference>
<feature type="domain" description="TOG" evidence="6">
    <location>
        <begin position="1751"/>
        <end position="2012"/>
    </location>
</feature>
<dbReference type="Pfam" id="PF23271">
    <property type="entry name" value="HEAT_GCN1"/>
    <property type="match status" value="2"/>
</dbReference>
<dbReference type="PROSITE" id="PS50077">
    <property type="entry name" value="HEAT_REPEAT"/>
    <property type="match status" value="4"/>
</dbReference>
<dbReference type="Proteomes" id="UP000504603">
    <property type="component" value="Unplaced"/>
</dbReference>
<dbReference type="RefSeq" id="XP_022144402.1">
    <property type="nucleotide sequence ID" value="XM_022288710.1"/>
</dbReference>
<evidence type="ECO:0000256" key="3">
    <source>
        <dbReference type="ARBA" id="ARBA00022737"/>
    </source>
</evidence>
<dbReference type="PANTHER" id="PTHR23346:SF7">
    <property type="entry name" value="STALLED RIBOSOME SENSOR GCN1"/>
    <property type="match status" value="1"/>
</dbReference>
<dbReference type="SUPFAM" id="SSF48371">
    <property type="entry name" value="ARM repeat"/>
    <property type="match status" value="4"/>
</dbReference>
<evidence type="ECO:0000256" key="4">
    <source>
        <dbReference type="PROSITE-ProRule" id="PRU00103"/>
    </source>
</evidence>
<dbReference type="Pfam" id="PF25786">
    <property type="entry name" value="HEAT_GCN1_C"/>
    <property type="match status" value="1"/>
</dbReference>
<feature type="repeat" description="HEAT" evidence="4">
    <location>
        <begin position="1954"/>
        <end position="1991"/>
    </location>
</feature>
<feature type="domain" description="TOG" evidence="6">
    <location>
        <begin position="2204"/>
        <end position="2440"/>
    </location>
</feature>
<dbReference type="PANTHER" id="PTHR23346">
    <property type="entry name" value="TRANSLATIONAL ACTIVATOR GCN1-RELATED"/>
    <property type="match status" value="1"/>
</dbReference>
<dbReference type="GeneID" id="111014096"/>
<dbReference type="InterPro" id="IPR021133">
    <property type="entry name" value="HEAT_type_2"/>
</dbReference>
<gene>
    <name evidence="8" type="primary">LOC111014096</name>
</gene>
<dbReference type="Gene3D" id="1.25.10.10">
    <property type="entry name" value="Leucine-rich Repeat Variant"/>
    <property type="match status" value="8"/>
</dbReference>
<dbReference type="GO" id="GO:0019887">
    <property type="term" value="F:protein kinase regulator activity"/>
    <property type="evidence" value="ECO:0007669"/>
    <property type="project" value="TreeGrafter"/>
</dbReference>
<dbReference type="InterPro" id="IPR011989">
    <property type="entry name" value="ARM-like"/>
</dbReference>
<name>A0A6J1CTL0_MOMCH</name>
<evidence type="ECO:0000313" key="7">
    <source>
        <dbReference type="Proteomes" id="UP000504603"/>
    </source>
</evidence>
<keyword evidence="3" id="KW-0677">Repeat</keyword>
<evidence type="ECO:0000313" key="8">
    <source>
        <dbReference type="RefSeq" id="XP_022144402.1"/>
    </source>
</evidence>
<feature type="repeat" description="HEAT" evidence="4">
    <location>
        <begin position="1488"/>
        <end position="1526"/>
    </location>
</feature>
<feature type="repeat" description="HEAT" evidence="4">
    <location>
        <begin position="2218"/>
        <end position="2256"/>
    </location>
</feature>
<dbReference type="GO" id="GO:0034198">
    <property type="term" value="P:cellular response to amino acid starvation"/>
    <property type="evidence" value="ECO:0007669"/>
    <property type="project" value="TreeGrafter"/>
</dbReference>
<reference evidence="8" key="1">
    <citation type="submission" date="2025-08" db="UniProtKB">
        <authorList>
            <consortium name="RefSeq"/>
        </authorList>
    </citation>
    <scope>IDENTIFICATION</scope>
    <source>
        <strain evidence="8">OHB3-1</strain>
    </source>
</reference>
<dbReference type="FunFam" id="1.25.10.10:FF:000090">
    <property type="entry name" value="eIF-2-alpha kinase activator GCN1"/>
    <property type="match status" value="1"/>
</dbReference>
<keyword evidence="7" id="KW-1185">Reference proteome</keyword>
<feature type="repeat" description="HEAT" evidence="4">
    <location>
        <begin position="1608"/>
        <end position="1646"/>
    </location>
</feature>
<comment type="similarity">
    <text evidence="1">Belongs to the GCN1 family.</text>
</comment>
<proteinExistence type="inferred from homology"/>
<dbReference type="Pfam" id="PF24984">
    <property type="entry name" value="HEAT_EF3_GNC1"/>
    <property type="match status" value="1"/>
</dbReference>
<feature type="compositionally biased region" description="Low complexity" evidence="5">
    <location>
        <begin position="783"/>
        <end position="795"/>
    </location>
</feature>
<evidence type="ECO:0000259" key="6">
    <source>
        <dbReference type="SMART" id="SM01349"/>
    </source>
</evidence>
<sequence length="2616" mass="285885">MADSLDLLNSISGLVSTPSTKKRIQIFRCQIPAIFENSEAYKEFALQLVDVIFSTLFIYDDRGSREAVDNVITKALNELTFMKSFAAVLVQSMEKQSKFHTRVGCYRLLKWSSLLLIYSQFSTISKNAFSRLASAQANVIHILMAGSFRERRACKQTFFHLLSQSADICRMYIDELNDARIPYKDTPELLCLLLEFSNTLPPLFEKFKPTFLDLFVKSVLNAREKPTKDLSAAFRPLFGHMLHDDLQSIVVPSSVKMLKRNPEIVLDSVAFCLQSVTLDLSKYAIEILSVVSPQARHTDENRRTGALAIVRCLSQKSSNPDTLEAMFNNVKAVIGGSEGRLAFPYQRIGMFNMVQELAHAPEGKRIHSLSQLSCSFLLSCYRDEGNEEVKHSILSAIAAWAARSSDSIQPELLSLFASGLKEKETLRRGHLRCLHVISKNSDVGGQISGLLVPLIQLVKTGFTKAVQRLDGIYALLLVGKIMAVEIKAEETVAKEKIWSLVSQNEPSIVPVSTISKLAIEDCIACLDLLEVLLVEHSRRVLDNFSVKSLSQPLLFFSCHPSWDVRRIACSAIGKLISGAPELSKALLLEFANFLSIVGEKLHFSKISDTEYSLDSQVPYLPSTEVLVKSLFVISRAATTTASTASRDSSLIMLCSHHPSLVGTAKRDNIWKRVSKCFQAHGLSIIGTVSTDIESLSKGILGPQGLMNIAIDRRDAAIYSLSTLMTIAPTEVYTEFEKHFENMSDRHSHNMLSENDIQIFHTPEGMLSGEQGVYVAESISSNNTKEYKSNSSSNNSIRREPASREASGMGKKDAGKFAKKAGKTAKEEARELLLREEAFTREKVGKIQKNLSLMLRALGELAISNTIFAHSQLSSMVKFVDPLLRSPIVNDVAYETLVKLSRCLAPPLCNSALDIATALRMIVTDGDHLLLDLIPLVGEAETNGRPSLGILERIVTALSVACKYGSLPIDTFTFIFPIMEKILLSSKKTGLHDDILRVLYLHMDPLLPLPRLRMLSVLFHVLGVVPAFQASIGPALNELCLGLQPDEIASALHGVYAKDVHVRVACLKAVKCIPAVASRSLPENVEVATSIWMALHDPEKSVAEIAEDIWDRYGYDFGTDYSGLFKALSNVNYNVRLAASEALAAILDEYPDTIQESLSTLFSLYIHDTSSGGSAMDASWLGRQGIALALYSAADVLRTKDLPVVMTFLISRALADPNTDVRGRMINAGIMIIDKHGRDSVSLLFPIFENYLNKKASDEEKYDLVREGVVIFTGALAKHLAKNDPKIHAVVDKLLDVLNTPSEAVQRAVSTCLSPLMQSKQDDAPALVSRLLDQLMKSEKYGERRGAAFGLAGVVKGFGITSLKKYGIVSVLRDALLDRNSAKCREGALLAFECLCETLGRIFEPYVIQMLPLLLVSFSDQVVAVREAAECAARAMMSQLTAQGVKLVLPSLLKGLEDKAWRTKQSSVQLLGAMAYCAPQQLSQCLPKIVPKLTEVLTDTHPKVQSAAQTALQQVGSVIKNPEISALVPTLLMGLTDPNDYTKYSLDILLQTTFINSIDAPSLALLVPIVHRGLRERSAETKKKAAQIAGNMCSLVTEPKDMIPYTGLLLPEVKKVLVDPIPEVRSVAARAIGSLIRGMGEENFPDLVPWLFDTLKSENSNVERSGAAQGLSEVLAALGIEYFDRVLPDIIRNCSHQKASVRDGYLTLFKYLPRSLGVQFQNYLQQVLPAILDGLADENESVRDAALGAGHVLVEHYATTSLPLLLPAVEDGIFNDSWRIRQSSVELLGDLLFKVAGTSGKALLEGGSDDEGASTEAQGRAIIEVLGREKRDEILSALYMVRTDVSISVRQAALHVWKTIVANTPKTLKEIMPVLMNTLITSLASLSSERRQVAGRALGELVRKLGERVLPLIIPILSQGLKDPNASRRQGVCIGLSEVMTSAGKSQLLSFMDDLIPTIRTALCDSMPEVRESAGLAFSTLYKNAGMQAIDEIIPTLLHALEDEDTSDTALDGLKQILSVRTTAVLPHILPKLVHTPLSAFNAHALGALAEVAGPSLNIHLGIVLPALLSAMGGDDEEVQKLAKEAAETVVLVIDEDGAEFLISELLKGVGDSQASIRRSSSYLIGYFFKNSKLYLVDEAPNLISTLIVLLSDSDSATVVVAWEALSRVISSIPKEILPSYIKLVRDAVSTSRDKERRKRKGGAILLPGLCLPKALQPLLPIFLQGLISGSAEIREQAALGLGELIEVTSEQALKEFVIQITGPLIRIIGDRFPWQVKSAILSTLSIIIKKGGMSLKPFLPQLQTTFVKCLQDNTRTVRSSAAFALGKLSALSTRIDPLVGDLLSSLQASDGGVREAILTALKGVLKHAGKAVSSVVRTRVYIFLKDLIRHEDDQVRISAASILGIMSQYLEDNELTDLLEELITMASSSWHSRHGSVLTVSSMLRHKPSVVCQFTMFSSILGCLKSTLKDEKFPIRETSTKALGRLVIYQIQRSPTSNAANLDILTSLVSALQDDSSEVRRKALSAIKAVAKESPSFTVTHASLIGPALAECLKDGSTPVRLAAERCALHCFQLTKGSENVQAAQKFITGLEARRLSKLPEHSDDSEDSEAESASG</sequence>
<organism evidence="7 8">
    <name type="scientific">Momordica charantia</name>
    <name type="common">Bitter gourd</name>
    <name type="synonym">Balsam pear</name>
    <dbReference type="NCBI Taxonomy" id="3673"/>
    <lineage>
        <taxon>Eukaryota</taxon>
        <taxon>Viridiplantae</taxon>
        <taxon>Streptophyta</taxon>
        <taxon>Embryophyta</taxon>
        <taxon>Tracheophyta</taxon>
        <taxon>Spermatophyta</taxon>
        <taxon>Magnoliopsida</taxon>
        <taxon>eudicotyledons</taxon>
        <taxon>Gunneridae</taxon>
        <taxon>Pentapetalae</taxon>
        <taxon>rosids</taxon>
        <taxon>fabids</taxon>
        <taxon>Cucurbitales</taxon>
        <taxon>Cucurbitaceae</taxon>
        <taxon>Momordiceae</taxon>
        <taxon>Momordica</taxon>
    </lineage>
</organism>
<dbReference type="GO" id="GO:0006417">
    <property type="term" value="P:regulation of translation"/>
    <property type="evidence" value="ECO:0007669"/>
    <property type="project" value="TreeGrafter"/>
</dbReference>
<dbReference type="GO" id="GO:0005856">
    <property type="term" value="C:cytoskeleton"/>
    <property type="evidence" value="ECO:0007669"/>
    <property type="project" value="UniProtKB-SubCell"/>
</dbReference>
<dbReference type="InterPro" id="IPR056810">
    <property type="entry name" value="GNC1-like_N"/>
</dbReference>
<dbReference type="KEGG" id="mcha:111014096"/>
<dbReference type="OrthoDB" id="5148094at2759"/>
<dbReference type="Pfam" id="PF13513">
    <property type="entry name" value="HEAT_EZ"/>
    <property type="match status" value="1"/>
</dbReference>
<feature type="domain" description="TOG" evidence="6">
    <location>
        <begin position="1315"/>
        <end position="1547"/>
    </location>
</feature>
<evidence type="ECO:0000256" key="5">
    <source>
        <dbReference type="SAM" id="MobiDB-lite"/>
    </source>
</evidence>
<dbReference type="SMART" id="SM01349">
    <property type="entry name" value="TOG"/>
    <property type="match status" value="3"/>
</dbReference>
<dbReference type="Pfam" id="PF24987">
    <property type="entry name" value="HEAT_EF3_N"/>
    <property type="match status" value="2"/>
</dbReference>
<keyword evidence="2" id="KW-0597">Phosphoprotein</keyword>
<dbReference type="InterPro" id="IPR034085">
    <property type="entry name" value="TOG"/>
</dbReference>
<evidence type="ECO:0000256" key="1">
    <source>
        <dbReference type="ARBA" id="ARBA00007366"/>
    </source>
</evidence>
<dbReference type="FunFam" id="1.25.10.10:FF:000096">
    <property type="entry name" value="eIF-2-alpha kinase activator gcn1"/>
    <property type="match status" value="1"/>
</dbReference>
<dbReference type="FunFam" id="1.25.10.10:FF:000162">
    <property type="entry name" value="GCN1, eIF2 alpha kinase activator homolog"/>
    <property type="match status" value="1"/>
</dbReference>
<dbReference type="GO" id="GO:0005829">
    <property type="term" value="C:cytosol"/>
    <property type="evidence" value="ECO:0007669"/>
    <property type="project" value="TreeGrafter"/>
</dbReference>
<dbReference type="InterPro" id="IPR057546">
    <property type="entry name" value="HEAT_GCN1"/>
</dbReference>
<feature type="region of interest" description="Disordered" evidence="5">
    <location>
        <begin position="783"/>
        <end position="820"/>
    </location>
</feature>